<proteinExistence type="inferred from homology"/>
<keyword evidence="8" id="KW-1185">Reference proteome</keyword>
<evidence type="ECO:0000256" key="2">
    <source>
        <dbReference type="ARBA" id="ARBA00022552"/>
    </source>
</evidence>
<dbReference type="RefSeq" id="WP_034840237.1">
    <property type="nucleotide sequence ID" value="NZ_JOKH01000005.1"/>
</dbReference>
<feature type="binding site" evidence="6">
    <location>
        <position position="83"/>
    </location>
    <ligand>
        <name>S-adenosyl-L-methionine</name>
        <dbReference type="ChEBI" id="CHEBI:59789"/>
    </ligand>
</feature>
<dbReference type="GO" id="GO:0005829">
    <property type="term" value="C:cytosol"/>
    <property type="evidence" value="ECO:0007669"/>
    <property type="project" value="TreeGrafter"/>
</dbReference>
<evidence type="ECO:0000313" key="8">
    <source>
        <dbReference type="Proteomes" id="UP000028073"/>
    </source>
</evidence>
<feature type="binding site" evidence="6">
    <location>
        <position position="144"/>
    </location>
    <ligand>
        <name>S-adenosyl-L-methionine</name>
        <dbReference type="ChEBI" id="CHEBI:59789"/>
    </ligand>
</feature>
<keyword evidence="5 6" id="KW-0949">S-adenosyl-L-methionine</keyword>
<dbReference type="OrthoDB" id="9808773at2"/>
<dbReference type="NCBIfam" id="TIGR00138">
    <property type="entry name" value="rsmG_gidB"/>
    <property type="match status" value="1"/>
</dbReference>
<comment type="catalytic activity">
    <reaction evidence="6">
        <text>guanosine(527) in 16S rRNA + S-adenosyl-L-methionine = N(7)-methylguanosine(527) in 16S rRNA + S-adenosyl-L-homocysteine</text>
        <dbReference type="Rhea" id="RHEA:42732"/>
        <dbReference type="Rhea" id="RHEA-COMP:10209"/>
        <dbReference type="Rhea" id="RHEA-COMP:10210"/>
        <dbReference type="ChEBI" id="CHEBI:57856"/>
        <dbReference type="ChEBI" id="CHEBI:59789"/>
        <dbReference type="ChEBI" id="CHEBI:74269"/>
        <dbReference type="ChEBI" id="CHEBI:74480"/>
        <dbReference type="EC" id="2.1.1.170"/>
    </reaction>
</comment>
<dbReference type="EC" id="2.1.1.170" evidence="6"/>
<comment type="caution">
    <text evidence="7">The sequence shown here is derived from an EMBL/GenBank/DDBJ whole genome shotgun (WGS) entry which is preliminary data.</text>
</comment>
<dbReference type="InterPro" id="IPR029063">
    <property type="entry name" value="SAM-dependent_MTases_sf"/>
</dbReference>
<evidence type="ECO:0000313" key="7">
    <source>
        <dbReference type="EMBL" id="KEQ16580.1"/>
    </source>
</evidence>
<dbReference type="Proteomes" id="UP000028073">
    <property type="component" value="Unassembled WGS sequence"/>
</dbReference>
<organism evidence="7 8">
    <name type="scientific">Endozoicomonas numazuensis</name>
    <dbReference type="NCBI Taxonomy" id="1137799"/>
    <lineage>
        <taxon>Bacteria</taxon>
        <taxon>Pseudomonadati</taxon>
        <taxon>Pseudomonadota</taxon>
        <taxon>Gammaproteobacteria</taxon>
        <taxon>Oceanospirillales</taxon>
        <taxon>Endozoicomonadaceae</taxon>
        <taxon>Endozoicomonas</taxon>
    </lineage>
</organism>
<name>A0A081NDQ7_9GAMM</name>
<evidence type="ECO:0000256" key="5">
    <source>
        <dbReference type="ARBA" id="ARBA00022691"/>
    </source>
</evidence>
<dbReference type="EMBL" id="JOKH01000005">
    <property type="protein sequence ID" value="KEQ16580.1"/>
    <property type="molecule type" value="Genomic_DNA"/>
</dbReference>
<dbReference type="eggNOG" id="COG0357">
    <property type="taxonomic scope" value="Bacteria"/>
</dbReference>
<dbReference type="AlphaFoldDB" id="A0A081NDQ7"/>
<feature type="binding site" evidence="6">
    <location>
        <position position="78"/>
    </location>
    <ligand>
        <name>S-adenosyl-L-methionine</name>
        <dbReference type="ChEBI" id="CHEBI:59789"/>
    </ligand>
</feature>
<dbReference type="STRING" id="1137799.GZ78_22375"/>
<gene>
    <name evidence="6" type="primary">rsmG</name>
    <name evidence="7" type="ORF">GZ78_22375</name>
</gene>
<evidence type="ECO:0000256" key="4">
    <source>
        <dbReference type="ARBA" id="ARBA00022679"/>
    </source>
</evidence>
<dbReference type="GO" id="GO:0070043">
    <property type="term" value="F:rRNA (guanine-N7-)-methyltransferase activity"/>
    <property type="evidence" value="ECO:0007669"/>
    <property type="project" value="UniProtKB-UniRule"/>
</dbReference>
<dbReference type="PANTHER" id="PTHR31760">
    <property type="entry name" value="S-ADENOSYL-L-METHIONINE-DEPENDENT METHYLTRANSFERASES SUPERFAMILY PROTEIN"/>
    <property type="match status" value="1"/>
</dbReference>
<dbReference type="HAMAP" id="MF_00074">
    <property type="entry name" value="16SrRNA_methyltr_G"/>
    <property type="match status" value="1"/>
</dbReference>
<feature type="binding site" evidence="6">
    <location>
        <begin position="129"/>
        <end position="130"/>
    </location>
    <ligand>
        <name>S-adenosyl-L-methionine</name>
        <dbReference type="ChEBI" id="CHEBI:59789"/>
    </ligand>
</feature>
<dbReference type="InterPro" id="IPR003682">
    <property type="entry name" value="rRNA_ssu_MeTfrase_G"/>
</dbReference>
<comment type="subcellular location">
    <subcellularLocation>
        <location evidence="6">Cytoplasm</location>
    </subcellularLocation>
</comment>
<reference evidence="7 8" key="1">
    <citation type="submission" date="2014-06" db="EMBL/GenBank/DDBJ databases">
        <title>Whole Genome Sequences of Three Symbiotic Endozoicomonas Bacteria.</title>
        <authorList>
            <person name="Neave M.J."/>
            <person name="Apprill A."/>
            <person name="Voolstra C.R."/>
        </authorList>
    </citation>
    <scope>NUCLEOTIDE SEQUENCE [LARGE SCALE GENOMIC DNA]</scope>
    <source>
        <strain evidence="7 8">DSM 25634</strain>
    </source>
</reference>
<dbReference type="Gene3D" id="3.40.50.150">
    <property type="entry name" value="Vaccinia Virus protein VP39"/>
    <property type="match status" value="1"/>
</dbReference>
<dbReference type="PANTHER" id="PTHR31760:SF0">
    <property type="entry name" value="S-ADENOSYL-L-METHIONINE-DEPENDENT METHYLTRANSFERASES SUPERFAMILY PROTEIN"/>
    <property type="match status" value="1"/>
</dbReference>
<evidence type="ECO:0000256" key="6">
    <source>
        <dbReference type="HAMAP-Rule" id="MF_00074"/>
    </source>
</evidence>
<comment type="caution">
    <text evidence="6">Lacks conserved residue(s) required for the propagation of feature annotation.</text>
</comment>
<keyword evidence="1 6" id="KW-0963">Cytoplasm</keyword>
<keyword evidence="2 6" id="KW-0698">rRNA processing</keyword>
<keyword evidence="3 6" id="KW-0489">Methyltransferase</keyword>
<protein>
    <recommendedName>
        <fullName evidence="6">Ribosomal RNA small subunit methyltransferase G</fullName>
        <ecNumber evidence="6">2.1.1.170</ecNumber>
    </recommendedName>
    <alternativeName>
        <fullName evidence="6">16S rRNA 7-methylguanosine methyltransferase</fullName>
        <shortName evidence="6">16S rRNA m7G methyltransferase</shortName>
    </alternativeName>
</protein>
<dbReference type="CDD" id="cd02440">
    <property type="entry name" value="AdoMet_MTases"/>
    <property type="match status" value="1"/>
</dbReference>
<sequence length="214" mass="23712">MSFLSLRERICEGAAAQSLSLTDSQADLLTRYVELLAKWNKAYNLTAVRDPLEMVSRHILDSLSIAPFMEGGYLMDVGSGPGLPGIPMAILNPKKQFTLLDSNGKKTRFMTQAKTELGLANVTVANCRVESFEAEQPFDVIMSRAFSSLVDMINGTRHLIREDGKFLAMKGLFPEQELVDLKQTRPEISMLESHALDVPGCEAQRHLVILKADV</sequence>
<comment type="function">
    <text evidence="6">Specifically methylates the N7 position of guanine in position 527 of 16S rRNA.</text>
</comment>
<accession>A0A081NDQ7</accession>
<comment type="similarity">
    <text evidence="6">Belongs to the methyltransferase superfamily. RNA methyltransferase RsmG family.</text>
</comment>
<dbReference type="Pfam" id="PF02527">
    <property type="entry name" value="GidB"/>
    <property type="match status" value="1"/>
</dbReference>
<dbReference type="SUPFAM" id="SSF53335">
    <property type="entry name" value="S-adenosyl-L-methionine-dependent methyltransferases"/>
    <property type="match status" value="1"/>
</dbReference>
<dbReference type="PIRSF" id="PIRSF003078">
    <property type="entry name" value="GidB"/>
    <property type="match status" value="1"/>
</dbReference>
<keyword evidence="4 6" id="KW-0808">Transferase</keyword>
<evidence type="ECO:0000256" key="1">
    <source>
        <dbReference type="ARBA" id="ARBA00022490"/>
    </source>
</evidence>
<evidence type="ECO:0000256" key="3">
    <source>
        <dbReference type="ARBA" id="ARBA00022603"/>
    </source>
</evidence>